<feature type="transmembrane region" description="Helical" evidence="1">
    <location>
        <begin position="865"/>
        <end position="884"/>
    </location>
</feature>
<feature type="transmembrane region" description="Helical" evidence="1">
    <location>
        <begin position="531"/>
        <end position="550"/>
    </location>
</feature>
<organism evidence="2 3">
    <name type="scientific">Moritella viscosa</name>
    <dbReference type="NCBI Taxonomy" id="80854"/>
    <lineage>
        <taxon>Bacteria</taxon>
        <taxon>Pseudomonadati</taxon>
        <taxon>Pseudomonadota</taxon>
        <taxon>Gammaproteobacteria</taxon>
        <taxon>Alteromonadales</taxon>
        <taxon>Moritellaceae</taxon>
        <taxon>Moritella</taxon>
    </lineage>
</organism>
<feature type="transmembrane region" description="Helical" evidence="1">
    <location>
        <begin position="991"/>
        <end position="1016"/>
    </location>
</feature>
<dbReference type="Gene3D" id="3.30.70.1320">
    <property type="entry name" value="Multidrug efflux transporter AcrB pore domain like"/>
    <property type="match status" value="1"/>
</dbReference>
<dbReference type="PANTHER" id="PTHR32063">
    <property type="match status" value="1"/>
</dbReference>
<dbReference type="PANTHER" id="PTHR32063:SF18">
    <property type="entry name" value="CATION EFFLUX SYSTEM PROTEIN"/>
    <property type="match status" value="1"/>
</dbReference>
<dbReference type="InterPro" id="IPR027463">
    <property type="entry name" value="AcrB_DN_DC_subdom"/>
</dbReference>
<gene>
    <name evidence="2" type="ORF">MT2528_0080</name>
</gene>
<dbReference type="Gene3D" id="3.30.2090.10">
    <property type="entry name" value="Multidrug efflux transporter AcrB TolC docking domain, DN and DC subdomains"/>
    <property type="match status" value="2"/>
</dbReference>
<name>A0ABY1H664_9GAMM</name>
<dbReference type="SUPFAM" id="SSF82714">
    <property type="entry name" value="Multidrug efflux transporter AcrB TolC docking domain, DN and DC subdomains"/>
    <property type="match status" value="2"/>
</dbReference>
<feature type="transmembrane region" description="Helical" evidence="1">
    <location>
        <begin position="917"/>
        <end position="939"/>
    </location>
</feature>
<keyword evidence="1" id="KW-0812">Transmembrane</keyword>
<dbReference type="EMBL" id="FPLJ01000004">
    <property type="protein sequence ID" value="SGY81618.1"/>
    <property type="molecule type" value="Genomic_DNA"/>
</dbReference>
<dbReference type="Gene3D" id="3.30.70.1440">
    <property type="entry name" value="Multidrug efflux transporter AcrB pore domain"/>
    <property type="match status" value="1"/>
</dbReference>
<dbReference type="GeneID" id="61293813"/>
<keyword evidence="1" id="KW-1133">Transmembrane helix</keyword>
<keyword evidence="1" id="KW-0472">Membrane</keyword>
<dbReference type="Proteomes" id="UP000182660">
    <property type="component" value="Unassembled WGS sequence"/>
</dbReference>
<proteinExistence type="predicted"/>
<feature type="transmembrane region" description="Helical" evidence="1">
    <location>
        <begin position="335"/>
        <end position="354"/>
    </location>
</feature>
<sequence length="1030" mass="111547">MIKAFTENNRLMALLIILLIVAGLGSLSTLPRTEDPRITNRIASVLTLLPGASAERVEALVTEKIEQKLRKLADINRITSTSRPGISIVQLKLHDTITDTVPVWSRVRDLLNDVTSELPSAAVAPRLEDDRGYAYTQLIAVKWQGNSAVDLTTLGRYGKELQNQLKVISGTDIVSLFGRGEEQILVEIDKHLAANLSLSTQAISSIILAADAKVSAGNIINDYNQMQIEVAGSFDSVDRIRQIPLLNDNKGAVVRLGDIAKISKNLQWPAQEIALVDGEYAVVVSTRMLPNLRIDKWSTEVDDKVAAFNQQLPHSLTTEVLFDQSQYTEDRLEGLVDNILIGFSIIAAVLLVTLGWRAALIVTLSLPLTVLFTLTVMNYYGLPIHQMSVTGLVVALGIMVDNAIVMADTIQKRRQQGLDMSVAVQGAIKHLWLPLLGSTLTTILAFMPIVLMPGPSGEFVSGIALSVIFALIGSYLVSHTIVAGLSGRFLAGNSPSKSVRTTTWYNNGIELPGLARTFRQSLVLVLARPKLSIGLVFILPLSGFILAKHLDEQFFPASDRDMFHIELFMPVQTSIVATEAMTRTISDLLAQQQGISKVRWFIGNNAPSFYYNLMPSKDGAQYYAQAMVTGDSFKRVNELVPSLQILLDDAIPEAQILVRKLEQGPPFRAPIELRLFGPNLDTLKTLGDEARRILISTDNVIHTRATIQPGLPKIWLKINEDVSQLAGLTLTDVAAQLQSTLHGTVNGSIIEATESIPVRVRIANEQRSSLSDLANISLSSPLSQASIPLVALTELALRPSRGAIPHWNGVRVNTVEGYLVAGVLPSTVLNEFSARLISENFVLPPGYRMEFGGESAKRNDAVGNLLASVGVIIMLLIIIVVLSFNSFRLGGVIVLSAIQSVGLGLLSIYVFNYPFGFTVIIGLLGLMGLAINAAIVILAELKSDPKAVAGDTDAIIKAITSCTRHITSTTITTVGGFLPLILAGGGFWPPFAIAIAGGTVLTTLLSFYFVPAIFVLMSRKRSFEVTAVAA</sequence>
<dbReference type="SUPFAM" id="SSF82866">
    <property type="entry name" value="Multidrug efflux transporter AcrB transmembrane domain"/>
    <property type="match status" value="2"/>
</dbReference>
<feature type="transmembrane region" description="Helical" evidence="1">
    <location>
        <begin position="387"/>
        <end position="410"/>
    </location>
</feature>
<dbReference type="Gene3D" id="1.20.1640.10">
    <property type="entry name" value="Multidrug efflux transporter AcrB transmembrane domain"/>
    <property type="match status" value="2"/>
</dbReference>
<dbReference type="SUPFAM" id="SSF82693">
    <property type="entry name" value="Multidrug efflux transporter AcrB pore domain, PN1, PN2, PC1 and PC2 subdomains"/>
    <property type="match status" value="2"/>
</dbReference>
<reference evidence="2 3" key="1">
    <citation type="submission" date="2016-11" db="EMBL/GenBank/DDBJ databases">
        <authorList>
            <person name="Klemetsen T."/>
        </authorList>
    </citation>
    <scope>NUCLEOTIDE SEQUENCE [LARGE SCALE GENOMIC DNA]</scope>
    <source>
        <strain evidence="2">MT 2528</strain>
    </source>
</reference>
<evidence type="ECO:0000313" key="2">
    <source>
        <dbReference type="EMBL" id="SGY81618.1"/>
    </source>
</evidence>
<feature type="transmembrane region" description="Helical" evidence="1">
    <location>
        <begin position="891"/>
        <end position="911"/>
    </location>
</feature>
<dbReference type="InterPro" id="IPR001036">
    <property type="entry name" value="Acrflvin-R"/>
</dbReference>
<feature type="transmembrane region" description="Helical" evidence="1">
    <location>
        <begin position="361"/>
        <end position="381"/>
    </location>
</feature>
<protein>
    <submittedName>
        <fullName evidence="2">AcrB/AcrD/AcrF family protein</fullName>
    </submittedName>
</protein>
<feature type="transmembrane region" description="Helical" evidence="1">
    <location>
        <begin position="966"/>
        <end position="985"/>
    </location>
</feature>
<dbReference type="PRINTS" id="PR00702">
    <property type="entry name" value="ACRIFLAVINRP"/>
</dbReference>
<evidence type="ECO:0000313" key="3">
    <source>
        <dbReference type="Proteomes" id="UP000182660"/>
    </source>
</evidence>
<accession>A0ABY1H664</accession>
<dbReference type="Gene3D" id="3.30.70.1430">
    <property type="entry name" value="Multidrug efflux transporter AcrB pore domain"/>
    <property type="match status" value="2"/>
</dbReference>
<evidence type="ECO:0000256" key="1">
    <source>
        <dbReference type="SAM" id="Phobius"/>
    </source>
</evidence>
<keyword evidence="3" id="KW-1185">Reference proteome</keyword>
<feature type="transmembrane region" description="Helical" evidence="1">
    <location>
        <begin position="431"/>
        <end position="451"/>
    </location>
</feature>
<dbReference type="Pfam" id="PF00873">
    <property type="entry name" value="ACR_tran"/>
    <property type="match status" value="1"/>
</dbReference>
<feature type="transmembrane region" description="Helical" evidence="1">
    <location>
        <begin position="463"/>
        <end position="491"/>
    </location>
</feature>
<comment type="caution">
    <text evidence="2">The sequence shown here is derived from an EMBL/GenBank/DDBJ whole genome shotgun (WGS) entry which is preliminary data.</text>
</comment>
<dbReference type="RefSeq" id="WP_075470832.1">
    <property type="nucleotide sequence ID" value="NZ_CAWQZC010000090.1"/>
</dbReference>